<dbReference type="InterPro" id="IPR029052">
    <property type="entry name" value="Metallo-depent_PP-like"/>
</dbReference>
<evidence type="ECO:0000313" key="6">
    <source>
        <dbReference type="Proteomes" id="UP000004121"/>
    </source>
</evidence>
<dbReference type="EMBL" id="ACKX01000059">
    <property type="protein sequence ID" value="EEJ52173.1"/>
    <property type="molecule type" value="Genomic_DNA"/>
</dbReference>
<sequence length="661" mass="76297">MPGTNAVLRFIKSQGGCMKRDLDYLRLLAKSFPSADAAAAEIINLRAICGLPKGTEYFFSDLHGESEAFIFLMRSASGVIRSKISDVFSHYLGEEEQLNLANLIYYPRETFMDKRNTYLEDKEWQKITIHRLVALCLKIASKYTRSKVRKKLPKEFAYAIDELLHDEEEDTKLYHKEILQGILDVERGQAFIIALCELIQSLSIDSLHIIGDIFDRGPHADQIMEELMCFHDVDIQWGNHDVDWMGAFCGNPACIANVLRIATSYNSFDVLEDGYGINLRPLSMFAQEVYGNDPCSCFIPHLWDKNIADSVEPELAAKMCKTISVMMWKLEGQLIRRHPEYGLEHRLLLHKVNLEKGEVEVDGKIYPMKDCHFPTVDWKDPYTLSEKEQELMDTLIYSFTHSKVLKRHIDFFFTHGSMYKIINHNILYHGCIPMTEDGEFLPLSTRDGEVSGKRLMDYCEQKCIEAYFMNEELDPNGKLYATDFFWYLWCGPKSPLFGKDKMTTFEHCFIEDPESHKESFNSYYRWIEKESYVDKIIQEFDEDPELSHIVNGHVPVKSKKGESPIKASGKLFIIDGGISKAYHSKTGIAGYTLIYDSKHLSLAKHKDFHKGEENTPEIQMVERMKTRIRIGETDKGIELRRQMTDLLDLLEAYQNGEIKEA</sequence>
<evidence type="ECO:0000256" key="2">
    <source>
        <dbReference type="ARBA" id="ARBA00023211"/>
    </source>
</evidence>
<name>C2KVN6_9FIRM</name>
<dbReference type="STRING" id="585501.HMPREF6123_0555"/>
<protein>
    <recommendedName>
        <fullName evidence="4">Fructose-1,6-bisphosphatase class 3</fullName>
        <shortName evidence="4">FBPase class 3</shortName>
        <ecNumber evidence="4">3.1.3.11</ecNumber>
    </recommendedName>
    <alternativeName>
        <fullName evidence="4">D-fructose-1,6-bisphosphate 1-phosphohydrolase class 3</fullName>
    </alternativeName>
</protein>
<comment type="pathway">
    <text evidence="4">Carbohydrate biosynthesis; gluconeogenesis.</text>
</comment>
<comment type="cofactor">
    <cofactor evidence="4">
        <name>Mn(2+)</name>
        <dbReference type="ChEBI" id="CHEBI:29035"/>
    </cofactor>
</comment>
<dbReference type="AlphaFoldDB" id="C2KVN6"/>
<keyword evidence="3 4" id="KW-0119">Carbohydrate metabolism</keyword>
<dbReference type="Proteomes" id="UP000004121">
    <property type="component" value="Unassembled WGS sequence"/>
</dbReference>
<keyword evidence="6" id="KW-1185">Reference proteome</keyword>
<comment type="catalytic activity">
    <reaction evidence="4">
        <text>beta-D-fructose 1,6-bisphosphate + H2O = beta-D-fructose 6-phosphate + phosphate</text>
        <dbReference type="Rhea" id="RHEA:11064"/>
        <dbReference type="ChEBI" id="CHEBI:15377"/>
        <dbReference type="ChEBI" id="CHEBI:32966"/>
        <dbReference type="ChEBI" id="CHEBI:43474"/>
        <dbReference type="ChEBI" id="CHEBI:57634"/>
        <dbReference type="EC" id="3.1.3.11"/>
    </reaction>
</comment>
<keyword evidence="2 4" id="KW-0464">Manganese</keyword>
<dbReference type="InParanoid" id="C2KVN6"/>
<dbReference type="eggNOG" id="COG3855">
    <property type="taxonomic scope" value="Bacteria"/>
</dbReference>
<dbReference type="HAMAP" id="MF_01854">
    <property type="entry name" value="FBPase_class3"/>
    <property type="match status" value="1"/>
</dbReference>
<evidence type="ECO:0000256" key="3">
    <source>
        <dbReference type="ARBA" id="ARBA00023277"/>
    </source>
</evidence>
<reference evidence="5 6" key="1">
    <citation type="submission" date="2009-04" db="EMBL/GenBank/DDBJ databases">
        <authorList>
            <person name="Qin X."/>
            <person name="Bachman B."/>
            <person name="Battles P."/>
            <person name="Bell A."/>
            <person name="Bess C."/>
            <person name="Bickham C."/>
            <person name="Chaboub L."/>
            <person name="Chen D."/>
            <person name="Coyle M."/>
            <person name="Deiros D.R."/>
            <person name="Dinh H."/>
            <person name="Forbes L."/>
            <person name="Fowler G."/>
            <person name="Francisco L."/>
            <person name="Fu Q."/>
            <person name="Gubbala S."/>
            <person name="Hale W."/>
            <person name="Han Y."/>
            <person name="Hemphill L."/>
            <person name="Highlander S.K."/>
            <person name="Hirani K."/>
            <person name="Hogues M."/>
            <person name="Jackson L."/>
            <person name="Jakkamsetti A."/>
            <person name="Javaid M."/>
            <person name="Jiang H."/>
            <person name="Korchina V."/>
            <person name="Kovar C."/>
            <person name="Lara F."/>
            <person name="Lee S."/>
            <person name="Mata R."/>
            <person name="Mathew T."/>
            <person name="Moen C."/>
            <person name="Morales K."/>
            <person name="Munidasa M."/>
            <person name="Nazareth L."/>
            <person name="Ngo R."/>
            <person name="Nguyen L."/>
            <person name="Okwuonu G."/>
            <person name="Ongeri F."/>
            <person name="Patil S."/>
            <person name="Petrosino J."/>
            <person name="Pham C."/>
            <person name="Pham P."/>
            <person name="Pu L.-L."/>
            <person name="Puazo M."/>
            <person name="Raj R."/>
            <person name="Reid J."/>
            <person name="Rouhana J."/>
            <person name="Saada N."/>
            <person name="Shang Y."/>
            <person name="Simmons D."/>
            <person name="Thornton R."/>
            <person name="Warren J."/>
            <person name="Weissenberger G."/>
            <person name="Zhang J."/>
            <person name="Zhang L."/>
            <person name="Zhou C."/>
            <person name="Zhu D."/>
            <person name="Muzny D."/>
            <person name="Worley K."/>
            <person name="Gibbs R."/>
        </authorList>
    </citation>
    <scope>NUCLEOTIDE SEQUENCE [LARGE SCALE GENOMIC DNA]</scope>
    <source>
        <strain evidence="5 6">F0268</strain>
    </source>
</reference>
<dbReference type="UniPathway" id="UPA00138"/>
<keyword evidence="1 4" id="KW-0378">Hydrolase</keyword>
<dbReference type="GO" id="GO:0042132">
    <property type="term" value="F:fructose 1,6-bisphosphate 1-phosphatase activity"/>
    <property type="evidence" value="ECO:0007669"/>
    <property type="project" value="UniProtKB-UniRule"/>
</dbReference>
<proteinExistence type="inferred from homology"/>
<dbReference type="Gene3D" id="3.60.21.10">
    <property type="match status" value="1"/>
</dbReference>
<evidence type="ECO:0000313" key="5">
    <source>
        <dbReference type="EMBL" id="EEJ52173.1"/>
    </source>
</evidence>
<gene>
    <name evidence="4" type="primary">fbp</name>
    <name evidence="5" type="ORF">HMPREF6123_0555</name>
</gene>
<dbReference type="GO" id="GO:0006094">
    <property type="term" value="P:gluconeogenesis"/>
    <property type="evidence" value="ECO:0007669"/>
    <property type="project" value="UniProtKB-UniRule"/>
</dbReference>
<organism evidence="5 6">
    <name type="scientific">Oribacterium sinus F0268</name>
    <dbReference type="NCBI Taxonomy" id="585501"/>
    <lineage>
        <taxon>Bacteria</taxon>
        <taxon>Bacillati</taxon>
        <taxon>Bacillota</taxon>
        <taxon>Clostridia</taxon>
        <taxon>Lachnospirales</taxon>
        <taxon>Lachnospiraceae</taxon>
        <taxon>Oribacterium</taxon>
    </lineage>
</organism>
<comment type="similarity">
    <text evidence="4">Belongs to the FBPase class 3 family.</text>
</comment>
<evidence type="ECO:0000256" key="4">
    <source>
        <dbReference type="HAMAP-Rule" id="MF_01854"/>
    </source>
</evidence>
<accession>C2KVN6</accession>
<evidence type="ECO:0000256" key="1">
    <source>
        <dbReference type="ARBA" id="ARBA00022801"/>
    </source>
</evidence>
<comment type="caution">
    <text evidence="5">The sequence shown here is derived from an EMBL/GenBank/DDBJ whole genome shotgun (WGS) entry which is preliminary data.</text>
</comment>
<dbReference type="FunCoup" id="C2KVN6">
    <property type="interactions" value="38"/>
</dbReference>
<dbReference type="HOGENOM" id="CLU_028392_2_0_9"/>
<dbReference type="EC" id="3.1.3.11" evidence="4"/>
<dbReference type="SUPFAM" id="SSF56300">
    <property type="entry name" value="Metallo-dependent phosphatases"/>
    <property type="match status" value="1"/>
</dbReference>
<dbReference type="Pfam" id="PF06874">
    <property type="entry name" value="FBPase_2"/>
    <property type="match status" value="1"/>
</dbReference>
<dbReference type="InterPro" id="IPR009164">
    <property type="entry name" value="FBPtase_class3"/>
</dbReference>